<dbReference type="Proteomes" id="UP000030185">
    <property type="component" value="Unassembled WGS sequence"/>
</dbReference>
<keyword evidence="5 8" id="KW-0812">Transmembrane</keyword>
<evidence type="ECO:0008006" key="11">
    <source>
        <dbReference type="Google" id="ProtNLM"/>
    </source>
</evidence>
<evidence type="ECO:0000313" key="9">
    <source>
        <dbReference type="EMBL" id="GAL84474.1"/>
    </source>
</evidence>
<feature type="transmembrane region" description="Helical" evidence="8">
    <location>
        <begin position="244"/>
        <end position="265"/>
    </location>
</feature>
<feature type="transmembrane region" description="Helical" evidence="8">
    <location>
        <begin position="82"/>
        <end position="111"/>
    </location>
</feature>
<evidence type="ECO:0000256" key="4">
    <source>
        <dbReference type="ARBA" id="ARBA00022475"/>
    </source>
</evidence>
<name>A0A098LDG6_9BACT</name>
<accession>A0A098LDG6</accession>
<keyword evidence="4" id="KW-1003">Cell membrane</keyword>
<feature type="transmembrane region" description="Helical" evidence="8">
    <location>
        <begin position="145"/>
        <end position="167"/>
    </location>
</feature>
<protein>
    <recommendedName>
        <fullName evidence="11">Permease</fullName>
    </recommendedName>
</protein>
<dbReference type="GO" id="GO:0055085">
    <property type="term" value="P:transmembrane transport"/>
    <property type="evidence" value="ECO:0007669"/>
    <property type="project" value="TreeGrafter"/>
</dbReference>
<feature type="transmembrane region" description="Helical" evidence="8">
    <location>
        <begin position="205"/>
        <end position="224"/>
    </location>
</feature>
<comment type="subcellular location">
    <subcellularLocation>
        <location evidence="1">Cell membrane</location>
        <topology evidence="1">Multi-pass membrane protein</topology>
    </subcellularLocation>
</comment>
<reference evidence="9 10" key="1">
    <citation type="submission" date="2014-09" db="EMBL/GenBank/DDBJ databases">
        <title>Sporocytophaga myxococcoides PG-01 genome sequencing.</title>
        <authorList>
            <person name="Liu L."/>
            <person name="Gao P.J."/>
            <person name="Chen G.J."/>
            <person name="Wang L.S."/>
        </authorList>
    </citation>
    <scope>NUCLEOTIDE SEQUENCE [LARGE SCALE GENOMIC DNA]</scope>
    <source>
        <strain evidence="9 10">PG-01</strain>
    </source>
</reference>
<evidence type="ECO:0000256" key="8">
    <source>
        <dbReference type="SAM" id="Phobius"/>
    </source>
</evidence>
<sequence length="314" mass="34940">MSPTPAILISLILIILVLGLVGIFVYSQLVDLMESLPDITQRLTKILEQWNPFFEKYLGVKRGQTITYLKEELINLLHQSTAIFSTTLSVTTGIFTAVGLVPVFIFFMLYYRSFFKQFLLLLFDVESHADVIKTIEKVERVAQSYLSGLLIVISIISILNIIGLYIVGVEYAIFFGLFAGMLNIIPYIGVFLGSTLPIVYTALKGGSLIQCIGAGAALWVVQLLESNFITPNIVGGKVSLNPFASILALLIGGAIWGPLGMILFVPFTAILKVIFDAIDPLKPYGFILGEPPNTREEDKEPFFKRFWPFKKKKD</sequence>
<dbReference type="AlphaFoldDB" id="A0A098LDG6"/>
<evidence type="ECO:0000256" key="3">
    <source>
        <dbReference type="ARBA" id="ARBA00022448"/>
    </source>
</evidence>
<gene>
    <name evidence="9" type="ORF">MYP_1702</name>
</gene>
<feature type="transmembrane region" description="Helical" evidence="8">
    <location>
        <begin position="173"/>
        <end position="193"/>
    </location>
</feature>
<evidence type="ECO:0000256" key="1">
    <source>
        <dbReference type="ARBA" id="ARBA00004651"/>
    </source>
</evidence>
<dbReference type="PANTHER" id="PTHR21716">
    <property type="entry name" value="TRANSMEMBRANE PROTEIN"/>
    <property type="match status" value="1"/>
</dbReference>
<evidence type="ECO:0000256" key="7">
    <source>
        <dbReference type="ARBA" id="ARBA00023136"/>
    </source>
</evidence>
<comment type="similarity">
    <text evidence="2">Belongs to the autoinducer-2 exporter (AI-2E) (TC 2.A.86) family.</text>
</comment>
<dbReference type="Pfam" id="PF01594">
    <property type="entry name" value="AI-2E_transport"/>
    <property type="match status" value="1"/>
</dbReference>
<comment type="caution">
    <text evidence="9">The sequence shown here is derived from an EMBL/GenBank/DDBJ whole genome shotgun (WGS) entry which is preliminary data.</text>
</comment>
<evidence type="ECO:0000256" key="5">
    <source>
        <dbReference type="ARBA" id="ARBA00022692"/>
    </source>
</evidence>
<proteinExistence type="inferred from homology"/>
<keyword evidence="6 8" id="KW-1133">Transmembrane helix</keyword>
<dbReference type="InterPro" id="IPR002549">
    <property type="entry name" value="AI-2E-like"/>
</dbReference>
<dbReference type="STRING" id="153721.MYP_1702"/>
<evidence type="ECO:0000256" key="2">
    <source>
        <dbReference type="ARBA" id="ARBA00009773"/>
    </source>
</evidence>
<evidence type="ECO:0000256" key="6">
    <source>
        <dbReference type="ARBA" id="ARBA00022989"/>
    </source>
</evidence>
<dbReference type="EMBL" id="BBLT01000003">
    <property type="protein sequence ID" value="GAL84474.1"/>
    <property type="molecule type" value="Genomic_DNA"/>
</dbReference>
<dbReference type="eggNOG" id="COG0628">
    <property type="taxonomic scope" value="Bacteria"/>
</dbReference>
<keyword evidence="7 8" id="KW-0472">Membrane</keyword>
<keyword evidence="10" id="KW-1185">Reference proteome</keyword>
<organism evidence="9 10">
    <name type="scientific">Sporocytophaga myxococcoides</name>
    <dbReference type="NCBI Taxonomy" id="153721"/>
    <lineage>
        <taxon>Bacteria</taxon>
        <taxon>Pseudomonadati</taxon>
        <taxon>Bacteroidota</taxon>
        <taxon>Cytophagia</taxon>
        <taxon>Cytophagales</taxon>
        <taxon>Cytophagaceae</taxon>
        <taxon>Sporocytophaga</taxon>
    </lineage>
</organism>
<dbReference type="GO" id="GO:0005886">
    <property type="term" value="C:plasma membrane"/>
    <property type="evidence" value="ECO:0007669"/>
    <property type="project" value="UniProtKB-SubCell"/>
</dbReference>
<keyword evidence="3" id="KW-0813">Transport</keyword>
<feature type="transmembrane region" description="Helical" evidence="8">
    <location>
        <begin position="7"/>
        <end position="27"/>
    </location>
</feature>
<dbReference type="PANTHER" id="PTHR21716:SF53">
    <property type="entry name" value="PERMEASE PERM-RELATED"/>
    <property type="match status" value="1"/>
</dbReference>
<evidence type="ECO:0000313" key="10">
    <source>
        <dbReference type="Proteomes" id="UP000030185"/>
    </source>
</evidence>